<evidence type="ECO:0000313" key="2">
    <source>
        <dbReference type="EMBL" id="SMD31797.1"/>
    </source>
</evidence>
<feature type="domain" description="Calcineurin-like phosphoesterase" evidence="1">
    <location>
        <begin position="18"/>
        <end position="235"/>
    </location>
</feature>
<dbReference type="PANTHER" id="PTHR37844:SF1">
    <property type="entry name" value="CALCINEURIN-LIKE PHOSPHOESTERASE DOMAIN-CONTAINING PROTEIN"/>
    <property type="match status" value="1"/>
</dbReference>
<dbReference type="GO" id="GO:0016787">
    <property type="term" value="F:hydrolase activity"/>
    <property type="evidence" value="ECO:0007669"/>
    <property type="project" value="InterPro"/>
</dbReference>
<keyword evidence="3" id="KW-1185">Reference proteome</keyword>
<evidence type="ECO:0000313" key="3">
    <source>
        <dbReference type="Proteomes" id="UP000192472"/>
    </source>
</evidence>
<dbReference type="SUPFAM" id="SSF56300">
    <property type="entry name" value="Metallo-dependent phosphatases"/>
    <property type="match status" value="1"/>
</dbReference>
<dbReference type="STRING" id="692418.SAMN04488029_0135"/>
<evidence type="ECO:0000259" key="1">
    <source>
        <dbReference type="Pfam" id="PF00149"/>
    </source>
</evidence>
<dbReference type="InterPro" id="IPR029052">
    <property type="entry name" value="Metallo-depent_PP-like"/>
</dbReference>
<proteinExistence type="predicted"/>
<protein>
    <submittedName>
        <fullName evidence="2">Calcineurin-like phosphoesterase</fullName>
    </submittedName>
</protein>
<sequence>MTNAKSQIKRKKKRPNMRFQYASDLHVEFDENYHFLMRNKIKPVAPYLILAGDIDIISGGQVTRPEFFQYLSDHWQEVYIIPGNHEFYKKGNVAASFNLELTIYTNVRYLNHQVVTIEGVDLIFTTLWSRVNTSLIKSHIADFRQCKYADGPFKYTQHDNLHGKAVTWLNKVLSLDKKRPRVVVSHFVPCQQANGYPKSNDNYLGPIINRYFVADLENRIRDWDIDYWIYGHNHWNKDVDILGVKFISNQFGYSFQMEHTDFEYKKCVEL</sequence>
<accession>A0A1W2G547</accession>
<reference evidence="2 3" key="1">
    <citation type="submission" date="2017-04" db="EMBL/GenBank/DDBJ databases">
        <authorList>
            <person name="Afonso C.L."/>
            <person name="Miller P.J."/>
            <person name="Scott M.A."/>
            <person name="Spackman E."/>
            <person name="Goraichik I."/>
            <person name="Dimitrov K.M."/>
            <person name="Suarez D.L."/>
            <person name="Swayne D.E."/>
        </authorList>
    </citation>
    <scope>NUCLEOTIDE SEQUENCE [LARGE SCALE GENOMIC DNA]</scope>
    <source>
        <strain evidence="2 3">DSM 26133</strain>
    </source>
</reference>
<name>A0A1W2G547_REIFA</name>
<dbReference type="EMBL" id="FWYF01000001">
    <property type="protein sequence ID" value="SMD31797.1"/>
    <property type="molecule type" value="Genomic_DNA"/>
</dbReference>
<dbReference type="Gene3D" id="3.60.21.10">
    <property type="match status" value="1"/>
</dbReference>
<dbReference type="Pfam" id="PF00149">
    <property type="entry name" value="Metallophos"/>
    <property type="match status" value="1"/>
</dbReference>
<organism evidence="2 3">
    <name type="scientific">Reichenbachiella faecimaris</name>
    <dbReference type="NCBI Taxonomy" id="692418"/>
    <lineage>
        <taxon>Bacteria</taxon>
        <taxon>Pseudomonadati</taxon>
        <taxon>Bacteroidota</taxon>
        <taxon>Cytophagia</taxon>
        <taxon>Cytophagales</taxon>
        <taxon>Reichenbachiellaceae</taxon>
        <taxon>Reichenbachiella</taxon>
    </lineage>
</organism>
<dbReference type="InterPro" id="IPR004843">
    <property type="entry name" value="Calcineurin-like_PHP"/>
</dbReference>
<dbReference type="AlphaFoldDB" id="A0A1W2G547"/>
<dbReference type="Proteomes" id="UP000192472">
    <property type="component" value="Unassembled WGS sequence"/>
</dbReference>
<gene>
    <name evidence="2" type="ORF">SAMN04488029_0135</name>
</gene>
<dbReference type="PANTHER" id="PTHR37844">
    <property type="entry name" value="SER/THR PROTEIN PHOSPHATASE SUPERFAMILY (AFU_ORTHOLOGUE AFUA_1G14840)"/>
    <property type="match status" value="1"/>
</dbReference>